<dbReference type="InterPro" id="IPR050155">
    <property type="entry name" value="HAD-like_hydrolase_sf"/>
</dbReference>
<reference evidence="2" key="1">
    <citation type="journal article" date="2017" name="Acta Aliment.">
        <title>Plant polysaccharide degrading enzyme system of Thermpbifida cellulosilytica TB100 revealed by de novo genome project data.</title>
        <authorList>
            <person name="Toth A."/>
            <person name="Baka E."/>
            <person name="Luzics S."/>
            <person name="Bata-Vidacs I."/>
            <person name="Nagy I."/>
            <person name="Balint B."/>
            <person name="Herceg R."/>
            <person name="Olasz F."/>
            <person name="Wilk T."/>
            <person name="Nagy T."/>
            <person name="Kriszt B."/>
            <person name="Nagy I."/>
            <person name="Kukolya J."/>
        </authorList>
    </citation>
    <scope>NUCLEOTIDE SEQUENCE [LARGE SCALE GENOMIC DNA]</scope>
    <source>
        <strain evidence="2">TB100</strain>
    </source>
</reference>
<dbReference type="PANTHER" id="PTHR43434:SF1">
    <property type="entry name" value="PHOSPHOGLYCOLATE PHOSPHATASE"/>
    <property type="match status" value="1"/>
</dbReference>
<organism evidence="1 2">
    <name type="scientific">Thermobifida cellulosilytica TB100</name>
    <dbReference type="NCBI Taxonomy" id="665004"/>
    <lineage>
        <taxon>Bacteria</taxon>
        <taxon>Bacillati</taxon>
        <taxon>Actinomycetota</taxon>
        <taxon>Actinomycetes</taxon>
        <taxon>Streptosporangiales</taxon>
        <taxon>Nocardiopsidaceae</taxon>
        <taxon>Thermobifida</taxon>
    </lineage>
</organism>
<dbReference type="PATRIC" id="fig|665004.4.peg.2776"/>
<sequence>MTGADHCALLPLLRQTSAVLLDFDGPVCDLFSAYPAPRVAADLRDHLDAHAIPVPEELHGLDDPLALVRQLHRHAPQHYPAAEAFLTRAETRAAARAAPTPGAVEALAACARRALPVAVVSNNSPEAIRTFLAARGLQGLVAGVFGRDKTTPERLKPHPHLLNRAAAALRTPHRECLMVGDSTTDVQAAHALGVRALGYANQPGKHAAFQRLGCAAVITRMTDLAHALLTPAA</sequence>
<dbReference type="EMBL" id="LGEM01000019">
    <property type="protein sequence ID" value="KUP97886.1"/>
    <property type="molecule type" value="Genomic_DNA"/>
</dbReference>
<dbReference type="InterPro" id="IPR036412">
    <property type="entry name" value="HAD-like_sf"/>
</dbReference>
<dbReference type="PANTHER" id="PTHR43434">
    <property type="entry name" value="PHOSPHOGLYCOLATE PHOSPHATASE"/>
    <property type="match status" value="1"/>
</dbReference>
<dbReference type="AlphaFoldDB" id="A0A147KKR6"/>
<dbReference type="Gene3D" id="3.40.50.1000">
    <property type="entry name" value="HAD superfamily/HAD-like"/>
    <property type="match status" value="1"/>
</dbReference>
<dbReference type="RefSeq" id="WP_068756804.1">
    <property type="nucleotide sequence ID" value="NZ_KQ950182.1"/>
</dbReference>
<evidence type="ECO:0000313" key="1">
    <source>
        <dbReference type="EMBL" id="KUP97886.1"/>
    </source>
</evidence>
<name>A0A147KKR6_THECS</name>
<dbReference type="InterPro" id="IPR023214">
    <property type="entry name" value="HAD_sf"/>
</dbReference>
<dbReference type="CDD" id="cd01427">
    <property type="entry name" value="HAD_like"/>
    <property type="match status" value="1"/>
</dbReference>
<gene>
    <name evidence="1" type="ORF">AC529_04365</name>
</gene>
<dbReference type="Pfam" id="PF00702">
    <property type="entry name" value="Hydrolase"/>
    <property type="match status" value="1"/>
</dbReference>
<evidence type="ECO:0008006" key="3">
    <source>
        <dbReference type="Google" id="ProtNLM"/>
    </source>
</evidence>
<evidence type="ECO:0000313" key="2">
    <source>
        <dbReference type="Proteomes" id="UP000074382"/>
    </source>
</evidence>
<proteinExistence type="predicted"/>
<protein>
    <recommendedName>
        <fullName evidence="3">Haloacid dehalogenase</fullName>
    </recommendedName>
</protein>
<accession>A0A147KKR6</accession>
<dbReference type="SUPFAM" id="SSF56784">
    <property type="entry name" value="HAD-like"/>
    <property type="match status" value="1"/>
</dbReference>
<dbReference type="Proteomes" id="UP000074382">
    <property type="component" value="Unassembled WGS sequence"/>
</dbReference>
<dbReference type="GO" id="GO:0005829">
    <property type="term" value="C:cytosol"/>
    <property type="evidence" value="ECO:0007669"/>
    <property type="project" value="TreeGrafter"/>
</dbReference>
<comment type="caution">
    <text evidence="1">The sequence shown here is derived from an EMBL/GenBank/DDBJ whole genome shotgun (WGS) entry which is preliminary data.</text>
</comment>
<dbReference type="GO" id="GO:0008967">
    <property type="term" value="F:phosphoglycolate phosphatase activity"/>
    <property type="evidence" value="ECO:0007669"/>
    <property type="project" value="TreeGrafter"/>
</dbReference>
<keyword evidence="2" id="KW-1185">Reference proteome</keyword>
<dbReference type="STRING" id="665004.AC529_04365"/>
<dbReference type="OrthoDB" id="4547358at2"/>
<dbReference type="GO" id="GO:0006281">
    <property type="term" value="P:DNA repair"/>
    <property type="evidence" value="ECO:0007669"/>
    <property type="project" value="TreeGrafter"/>
</dbReference>